<feature type="compositionally biased region" description="Low complexity" evidence="1">
    <location>
        <begin position="24"/>
        <end position="37"/>
    </location>
</feature>
<feature type="compositionally biased region" description="Polar residues" evidence="1">
    <location>
        <begin position="40"/>
        <end position="50"/>
    </location>
</feature>
<sequence length="187" mass="19400">MPDDARLADLERRVAALEARLDDGAPTAAPPGDAEPGSAQPGTASSTASTMPDPEVFWALAGLHARVGAPGAVLITGTVALPDGRAAEWQEGALTGDLLEADWAETAETLTALAHPVRLRLLQRVLAGASTVHELTETEGVGTSGQVYHHLRPLISAGWLRAVGGGRYEVPVARVVPLLTTILGGRR</sequence>
<evidence type="ECO:0000313" key="3">
    <source>
        <dbReference type="Proteomes" id="UP001595955"/>
    </source>
</evidence>
<dbReference type="InterPro" id="IPR036388">
    <property type="entry name" value="WH-like_DNA-bd_sf"/>
</dbReference>
<dbReference type="InterPro" id="IPR011991">
    <property type="entry name" value="ArsR-like_HTH"/>
</dbReference>
<dbReference type="CDD" id="cd00090">
    <property type="entry name" value="HTH_ARSR"/>
    <property type="match status" value="1"/>
</dbReference>
<protein>
    <submittedName>
        <fullName evidence="2">ArsR/SmtB family transcription factor</fullName>
    </submittedName>
</protein>
<reference evidence="3" key="1">
    <citation type="journal article" date="2019" name="Int. J. Syst. Evol. Microbiol.">
        <title>The Global Catalogue of Microorganisms (GCM) 10K type strain sequencing project: providing services to taxonomists for standard genome sequencing and annotation.</title>
        <authorList>
            <consortium name="The Broad Institute Genomics Platform"/>
            <consortium name="The Broad Institute Genome Sequencing Center for Infectious Disease"/>
            <person name="Wu L."/>
            <person name="Ma J."/>
        </authorList>
    </citation>
    <scope>NUCLEOTIDE SEQUENCE [LARGE SCALE GENOMIC DNA]</scope>
    <source>
        <strain evidence="3">JCM 3369</strain>
    </source>
</reference>
<dbReference type="Gene3D" id="1.10.10.10">
    <property type="entry name" value="Winged helix-like DNA-binding domain superfamily/Winged helix DNA-binding domain"/>
    <property type="match status" value="1"/>
</dbReference>
<dbReference type="Proteomes" id="UP001595955">
    <property type="component" value="Unassembled WGS sequence"/>
</dbReference>
<accession>A0ABV9D776</accession>
<gene>
    <name evidence="2" type="ORF">ACFO3F_01265</name>
</gene>
<dbReference type="RefSeq" id="WP_122823097.1">
    <property type="nucleotide sequence ID" value="NZ_CP033325.1"/>
</dbReference>
<proteinExistence type="predicted"/>
<name>A0ABV9D776_9MICO</name>
<dbReference type="InterPro" id="IPR036390">
    <property type="entry name" value="WH_DNA-bd_sf"/>
</dbReference>
<dbReference type="EMBL" id="JBHSGF010000001">
    <property type="protein sequence ID" value="MFC4553864.1"/>
    <property type="molecule type" value="Genomic_DNA"/>
</dbReference>
<comment type="caution">
    <text evidence="2">The sequence shown here is derived from an EMBL/GenBank/DDBJ whole genome shotgun (WGS) entry which is preliminary data.</text>
</comment>
<organism evidence="2 3">
    <name type="scientific">Georgenia faecalis</name>
    <dbReference type="NCBI Taxonomy" id="2483799"/>
    <lineage>
        <taxon>Bacteria</taxon>
        <taxon>Bacillati</taxon>
        <taxon>Actinomycetota</taxon>
        <taxon>Actinomycetes</taxon>
        <taxon>Micrococcales</taxon>
        <taxon>Bogoriellaceae</taxon>
        <taxon>Georgenia</taxon>
    </lineage>
</organism>
<dbReference type="SUPFAM" id="SSF46785">
    <property type="entry name" value="Winged helix' DNA-binding domain"/>
    <property type="match status" value="1"/>
</dbReference>
<feature type="region of interest" description="Disordered" evidence="1">
    <location>
        <begin position="17"/>
        <end position="50"/>
    </location>
</feature>
<keyword evidence="3" id="KW-1185">Reference proteome</keyword>
<evidence type="ECO:0000313" key="2">
    <source>
        <dbReference type="EMBL" id="MFC4553864.1"/>
    </source>
</evidence>
<evidence type="ECO:0000256" key="1">
    <source>
        <dbReference type="SAM" id="MobiDB-lite"/>
    </source>
</evidence>